<dbReference type="Gene3D" id="3.10.540.10">
    <property type="entry name" value="duf1285 like domain"/>
    <property type="match status" value="1"/>
</dbReference>
<sequence length="182" mass="19883">MPYTPPPDLAGLSLMDVARLMEERGLPPLDQWQPEHVGDSEMRIAADGRWYHQGGEVRRPGMVRAFASLLLRDDDGQHWLVTPHQKLSIEVEDAALIATDVKCEDGALAFRLNTDDLVIAGPDHPLRVSGTAEEPAAYVMARHGIEARLDRSTWLQLAEIALADGDEPVVSSNGASFSLLPA</sequence>
<keyword evidence="4" id="KW-1185">Reference proteome</keyword>
<dbReference type="RefSeq" id="WP_160615522.1">
    <property type="nucleotide sequence ID" value="NZ_WTYR01000001.1"/>
</dbReference>
<feature type="domain" description="DUF1285" evidence="2">
    <location>
        <begin position="97"/>
        <end position="179"/>
    </location>
</feature>
<dbReference type="EMBL" id="WTYR01000001">
    <property type="protein sequence ID" value="MXP09015.1"/>
    <property type="molecule type" value="Genomic_DNA"/>
</dbReference>
<evidence type="ECO:0000313" key="4">
    <source>
        <dbReference type="Proteomes" id="UP000429229"/>
    </source>
</evidence>
<dbReference type="AlphaFoldDB" id="A0A6I4U251"/>
<accession>A0A6I4U251</accession>
<evidence type="ECO:0000259" key="2">
    <source>
        <dbReference type="Pfam" id="PF21028"/>
    </source>
</evidence>
<dbReference type="InterPro" id="IPR010707">
    <property type="entry name" value="DUF1285"/>
</dbReference>
<evidence type="ECO:0000313" key="3">
    <source>
        <dbReference type="EMBL" id="MXP09015.1"/>
    </source>
</evidence>
<organism evidence="3 4">
    <name type="scientific">Alteriqipengyuania halimionae</name>
    <dbReference type="NCBI Taxonomy" id="1926630"/>
    <lineage>
        <taxon>Bacteria</taxon>
        <taxon>Pseudomonadati</taxon>
        <taxon>Pseudomonadota</taxon>
        <taxon>Alphaproteobacteria</taxon>
        <taxon>Sphingomonadales</taxon>
        <taxon>Erythrobacteraceae</taxon>
        <taxon>Alteriqipengyuania</taxon>
    </lineage>
</organism>
<name>A0A6I4U251_9SPHN</name>
<proteinExistence type="predicted"/>
<dbReference type="Proteomes" id="UP000429229">
    <property type="component" value="Unassembled WGS sequence"/>
</dbReference>
<dbReference type="Pfam" id="PF21028">
    <property type="entry name" value="DUF1285_C"/>
    <property type="match status" value="1"/>
</dbReference>
<dbReference type="InterPro" id="IPR023361">
    <property type="entry name" value="DUF1285_beta_roll_sf"/>
</dbReference>
<feature type="domain" description="DUF1285" evidence="1">
    <location>
        <begin position="27"/>
        <end position="94"/>
    </location>
</feature>
<gene>
    <name evidence="3" type="ORF">GRI68_02335</name>
</gene>
<dbReference type="Gene3D" id="2.30.270.10">
    <property type="entry name" value="duf1285 protein"/>
    <property type="match status" value="1"/>
</dbReference>
<comment type="caution">
    <text evidence="3">The sequence shown here is derived from an EMBL/GenBank/DDBJ whole genome shotgun (WGS) entry which is preliminary data.</text>
</comment>
<dbReference type="PIRSF" id="PIRSF029557">
    <property type="entry name" value="UCP029557"/>
    <property type="match status" value="1"/>
</dbReference>
<dbReference type="InterPro" id="IPR048341">
    <property type="entry name" value="DUF1285_N"/>
</dbReference>
<protein>
    <submittedName>
        <fullName evidence="3">DUF1285 domain-containing protein</fullName>
    </submittedName>
</protein>
<reference evidence="3 4" key="1">
    <citation type="submission" date="2019-12" db="EMBL/GenBank/DDBJ databases">
        <title>Genomic-based taxomic classification of the family Erythrobacteraceae.</title>
        <authorList>
            <person name="Xu L."/>
        </authorList>
    </citation>
    <scope>NUCLEOTIDE SEQUENCE [LARGE SCALE GENOMIC DNA]</scope>
    <source>
        <strain evidence="3 4">LMG 29519</strain>
    </source>
</reference>
<dbReference type="Pfam" id="PF06938">
    <property type="entry name" value="DUF1285_N"/>
    <property type="match status" value="1"/>
</dbReference>
<dbReference type="InterPro" id="IPR048342">
    <property type="entry name" value="DUF1285_C"/>
</dbReference>
<dbReference type="OrthoDB" id="3078366at2"/>
<evidence type="ECO:0000259" key="1">
    <source>
        <dbReference type="Pfam" id="PF06938"/>
    </source>
</evidence>